<dbReference type="InterPro" id="IPR036852">
    <property type="entry name" value="Peptidase_S8/S53_dom_sf"/>
</dbReference>
<keyword evidence="1" id="KW-1133">Transmembrane helix</keyword>
<keyword evidence="1" id="KW-0472">Membrane</keyword>
<dbReference type="EMBL" id="JAUHHV010000008">
    <property type="protein sequence ID" value="KAK1414421.1"/>
    <property type="molecule type" value="Genomic_DNA"/>
</dbReference>
<comment type="caution">
    <text evidence="2">The sequence shown here is derived from an EMBL/GenBank/DDBJ whole genome shotgun (WGS) entry which is preliminary data.</text>
</comment>
<protein>
    <submittedName>
        <fullName evidence="2">Uncharacterized protein</fullName>
    </submittedName>
</protein>
<reference evidence="2" key="1">
    <citation type="journal article" date="2023" name="bioRxiv">
        <title>Improved chromosome-level genome assembly for marigold (Tagetes erecta).</title>
        <authorList>
            <person name="Jiang F."/>
            <person name="Yuan L."/>
            <person name="Wang S."/>
            <person name="Wang H."/>
            <person name="Xu D."/>
            <person name="Wang A."/>
            <person name="Fan W."/>
        </authorList>
    </citation>
    <scope>NUCLEOTIDE SEQUENCE</scope>
    <source>
        <strain evidence="2">WSJ</strain>
        <tissue evidence="2">Leaf</tissue>
    </source>
</reference>
<organism evidence="2 3">
    <name type="scientific">Tagetes erecta</name>
    <name type="common">African marigold</name>
    <dbReference type="NCBI Taxonomy" id="13708"/>
    <lineage>
        <taxon>Eukaryota</taxon>
        <taxon>Viridiplantae</taxon>
        <taxon>Streptophyta</taxon>
        <taxon>Embryophyta</taxon>
        <taxon>Tracheophyta</taxon>
        <taxon>Spermatophyta</taxon>
        <taxon>Magnoliopsida</taxon>
        <taxon>eudicotyledons</taxon>
        <taxon>Gunneridae</taxon>
        <taxon>Pentapetalae</taxon>
        <taxon>asterids</taxon>
        <taxon>campanulids</taxon>
        <taxon>Asterales</taxon>
        <taxon>Asteraceae</taxon>
        <taxon>Asteroideae</taxon>
        <taxon>Heliantheae alliance</taxon>
        <taxon>Tageteae</taxon>
        <taxon>Tagetes</taxon>
    </lineage>
</organism>
<dbReference type="GO" id="GO:0004252">
    <property type="term" value="F:serine-type endopeptidase activity"/>
    <property type="evidence" value="ECO:0007669"/>
    <property type="project" value="InterPro"/>
</dbReference>
<dbReference type="AlphaFoldDB" id="A0AAD8NN07"/>
<evidence type="ECO:0000313" key="3">
    <source>
        <dbReference type="Proteomes" id="UP001229421"/>
    </source>
</evidence>
<dbReference type="Gene3D" id="3.50.30.30">
    <property type="match status" value="1"/>
</dbReference>
<accession>A0AAD8NN07</accession>
<keyword evidence="1" id="KW-0812">Transmembrane</keyword>
<keyword evidence="3" id="KW-1185">Reference proteome</keyword>
<dbReference type="Proteomes" id="UP001229421">
    <property type="component" value="Unassembled WGS sequence"/>
</dbReference>
<evidence type="ECO:0000256" key="1">
    <source>
        <dbReference type="SAM" id="Phobius"/>
    </source>
</evidence>
<proteinExistence type="predicted"/>
<dbReference type="GO" id="GO:0006508">
    <property type="term" value="P:proteolysis"/>
    <property type="evidence" value="ECO:0007669"/>
    <property type="project" value="InterPro"/>
</dbReference>
<sequence length="97" mass="10849">MGNRILSYITNNTRNATSMIYASKAKLGSQPAPRVASFSSKGPDALTPEILKVIDYLTFDNFKRYYKCIFAAVLAALNYYVGIFLIELSVLIIFLLD</sequence>
<dbReference type="Gene3D" id="3.40.50.200">
    <property type="entry name" value="Peptidase S8/S53 domain"/>
    <property type="match status" value="1"/>
</dbReference>
<name>A0AAD8NN07_TARER</name>
<feature type="transmembrane region" description="Helical" evidence="1">
    <location>
        <begin position="69"/>
        <end position="96"/>
    </location>
</feature>
<gene>
    <name evidence="2" type="ORF">QVD17_30165</name>
</gene>
<evidence type="ECO:0000313" key="2">
    <source>
        <dbReference type="EMBL" id="KAK1414421.1"/>
    </source>
</evidence>